<evidence type="ECO:0000313" key="1">
    <source>
        <dbReference type="EMBL" id="KZW01349.1"/>
    </source>
</evidence>
<accession>A0A165NX84</accession>
<name>A0A165NX84_EXIGL</name>
<dbReference type="InterPro" id="IPR021109">
    <property type="entry name" value="Peptidase_aspartic_dom_sf"/>
</dbReference>
<reference evidence="1 2" key="1">
    <citation type="journal article" date="2016" name="Mol. Biol. Evol.">
        <title>Comparative Genomics of Early-Diverging Mushroom-Forming Fungi Provides Insights into the Origins of Lignocellulose Decay Capabilities.</title>
        <authorList>
            <person name="Nagy L.G."/>
            <person name="Riley R."/>
            <person name="Tritt A."/>
            <person name="Adam C."/>
            <person name="Daum C."/>
            <person name="Floudas D."/>
            <person name="Sun H."/>
            <person name="Yadav J.S."/>
            <person name="Pangilinan J."/>
            <person name="Larsson K.H."/>
            <person name="Matsuura K."/>
            <person name="Barry K."/>
            <person name="Labutti K."/>
            <person name="Kuo R."/>
            <person name="Ohm R.A."/>
            <person name="Bhattacharya S.S."/>
            <person name="Shirouzu T."/>
            <person name="Yoshinaga Y."/>
            <person name="Martin F.M."/>
            <person name="Grigoriev I.V."/>
            <person name="Hibbett D.S."/>
        </authorList>
    </citation>
    <scope>NUCLEOTIDE SEQUENCE [LARGE SCALE GENOMIC DNA]</scope>
    <source>
        <strain evidence="1 2">HHB12029</strain>
    </source>
</reference>
<dbReference type="EMBL" id="KV425894">
    <property type="protein sequence ID" value="KZW01349.1"/>
    <property type="molecule type" value="Genomic_DNA"/>
</dbReference>
<evidence type="ECO:0000313" key="2">
    <source>
        <dbReference type="Proteomes" id="UP000077266"/>
    </source>
</evidence>
<dbReference type="AlphaFoldDB" id="A0A165NX84"/>
<proteinExistence type="predicted"/>
<dbReference type="InParanoid" id="A0A165NX84"/>
<gene>
    <name evidence="1" type="ORF">EXIGLDRAFT_77348</name>
</gene>
<sequence>MIQTPEFYIRLIHPLFETGHSSITFGPWSDGNIRQDQWTTLPIPHPSSGWLVELDSICMTTWENVDGQRNLTWTSPVVTVGRPVLFDTGTVQTYLPKANVDSIRDIMITLGATDGEVLPARLPEGLHVHFRFRDRLNRYVQITGQGERFLRTHWTARGPTRRVLPIAPGPARMGVLGSNFFYTFIVGHFDGDEPSMKFAPQPWMPLAPGSVLDEDRRLPSRG</sequence>
<dbReference type="SUPFAM" id="SSF50630">
    <property type="entry name" value="Acid proteases"/>
    <property type="match status" value="1"/>
</dbReference>
<dbReference type="Proteomes" id="UP000077266">
    <property type="component" value="Unassembled WGS sequence"/>
</dbReference>
<keyword evidence="2" id="KW-1185">Reference proteome</keyword>
<dbReference type="Gene3D" id="2.40.70.10">
    <property type="entry name" value="Acid Proteases"/>
    <property type="match status" value="1"/>
</dbReference>
<organism evidence="1 2">
    <name type="scientific">Exidia glandulosa HHB12029</name>
    <dbReference type="NCBI Taxonomy" id="1314781"/>
    <lineage>
        <taxon>Eukaryota</taxon>
        <taxon>Fungi</taxon>
        <taxon>Dikarya</taxon>
        <taxon>Basidiomycota</taxon>
        <taxon>Agaricomycotina</taxon>
        <taxon>Agaricomycetes</taxon>
        <taxon>Auriculariales</taxon>
        <taxon>Exidiaceae</taxon>
        <taxon>Exidia</taxon>
    </lineage>
</organism>
<protein>
    <recommendedName>
        <fullName evidence="3">Peptidase A1 domain-containing protein</fullName>
    </recommendedName>
</protein>
<evidence type="ECO:0008006" key="3">
    <source>
        <dbReference type="Google" id="ProtNLM"/>
    </source>
</evidence>